<evidence type="ECO:0000256" key="4">
    <source>
        <dbReference type="SAM" id="Phobius"/>
    </source>
</evidence>
<keyword evidence="8" id="KW-1185">Reference proteome</keyword>
<feature type="signal peptide" evidence="5">
    <location>
        <begin position="1"/>
        <end position="29"/>
    </location>
</feature>
<dbReference type="EMBL" id="CP007790">
    <property type="protein sequence ID" value="AJK69013.1"/>
    <property type="molecule type" value="Genomic_DNA"/>
</dbReference>
<accession>A0A0B6TM47</accession>
<evidence type="ECO:0000313" key="8">
    <source>
        <dbReference type="Proteomes" id="UP000031928"/>
    </source>
</evidence>
<keyword evidence="1 5" id="KW-0732">Signal</keyword>
<proteinExistence type="predicted"/>
<sequence>MFRSRPLQTLTAAAAVTAGLVLSAPAALAHDLVIGGNPADKEVLQEFPDRIELEFSGYVMEDFNTFAVSDAASEEVLFSGEPLVDGRLVSLDVPADVDPGAGDYRLGFQITSSDGHSTRGMTTFSVADDNGGAAAPAEQEGETEVSADQQPEATGLPEGPITWVLAGVGILAVLGVIAMMIARGRNTTQE</sequence>
<gene>
    <name evidence="7" type="ORF">B840_07040</name>
</gene>
<keyword evidence="4" id="KW-1133">Transmembrane helix</keyword>
<keyword evidence="2" id="KW-0186">Copper</keyword>
<dbReference type="InterPro" id="IPR007348">
    <property type="entry name" value="CopC_dom"/>
</dbReference>
<dbReference type="Gene3D" id="2.60.40.1220">
    <property type="match status" value="1"/>
</dbReference>
<organism evidence="7 8">
    <name type="scientific">Corynebacterium marinum DSM 44953</name>
    <dbReference type="NCBI Taxonomy" id="1224162"/>
    <lineage>
        <taxon>Bacteria</taxon>
        <taxon>Bacillati</taxon>
        <taxon>Actinomycetota</taxon>
        <taxon>Actinomycetes</taxon>
        <taxon>Mycobacteriales</taxon>
        <taxon>Corynebacteriaceae</taxon>
        <taxon>Corynebacterium</taxon>
    </lineage>
</organism>
<keyword evidence="4" id="KW-0472">Membrane</keyword>
<dbReference type="AlphaFoldDB" id="A0A0B6TM47"/>
<dbReference type="OrthoDB" id="5242236at2"/>
<dbReference type="KEGG" id="cmq:B840_07040"/>
<feature type="transmembrane region" description="Helical" evidence="4">
    <location>
        <begin position="161"/>
        <end position="182"/>
    </location>
</feature>
<reference evidence="7 8" key="1">
    <citation type="submission" date="2014-05" db="EMBL/GenBank/DDBJ databases">
        <title>Complete genome sequence of Corynebacterium marinum DSM 44953.</title>
        <authorList>
            <person name="Schaffert L."/>
            <person name="Albersmeier A."/>
            <person name="Kalinowski J."/>
            <person name="Ruckert C."/>
        </authorList>
    </citation>
    <scope>NUCLEOTIDE SEQUENCE [LARGE SCALE GENOMIC DNA]</scope>
    <source>
        <strain evidence="7 8">DSM 44953</strain>
    </source>
</reference>
<evidence type="ECO:0000256" key="5">
    <source>
        <dbReference type="SAM" id="SignalP"/>
    </source>
</evidence>
<keyword evidence="4" id="KW-0812">Transmembrane</keyword>
<dbReference type="InterPro" id="IPR014756">
    <property type="entry name" value="Ig_E-set"/>
</dbReference>
<dbReference type="Pfam" id="PF04234">
    <property type="entry name" value="CopC"/>
    <property type="match status" value="1"/>
</dbReference>
<protein>
    <recommendedName>
        <fullName evidence="6">CopC domain-containing protein</fullName>
    </recommendedName>
</protein>
<dbReference type="GO" id="GO:0046688">
    <property type="term" value="P:response to copper ion"/>
    <property type="evidence" value="ECO:0007669"/>
    <property type="project" value="InterPro"/>
</dbReference>
<dbReference type="SUPFAM" id="SSF81296">
    <property type="entry name" value="E set domains"/>
    <property type="match status" value="1"/>
</dbReference>
<feature type="region of interest" description="Disordered" evidence="3">
    <location>
        <begin position="128"/>
        <end position="158"/>
    </location>
</feature>
<dbReference type="Proteomes" id="UP000031928">
    <property type="component" value="Chromosome"/>
</dbReference>
<dbReference type="HOGENOM" id="CLU_087859_1_1_11"/>
<evidence type="ECO:0000256" key="3">
    <source>
        <dbReference type="SAM" id="MobiDB-lite"/>
    </source>
</evidence>
<dbReference type="RefSeq" id="WP_042622594.1">
    <property type="nucleotide sequence ID" value="NZ_CP007790.1"/>
</dbReference>
<dbReference type="GO" id="GO:0005507">
    <property type="term" value="F:copper ion binding"/>
    <property type="evidence" value="ECO:0007669"/>
    <property type="project" value="InterPro"/>
</dbReference>
<dbReference type="InterPro" id="IPR014755">
    <property type="entry name" value="Cu-Rt/internalin_Ig-like"/>
</dbReference>
<feature type="domain" description="CopC" evidence="6">
    <location>
        <begin position="30"/>
        <end position="126"/>
    </location>
</feature>
<evidence type="ECO:0000259" key="6">
    <source>
        <dbReference type="Pfam" id="PF04234"/>
    </source>
</evidence>
<evidence type="ECO:0000313" key="7">
    <source>
        <dbReference type="EMBL" id="AJK69013.1"/>
    </source>
</evidence>
<name>A0A0B6TM47_9CORY</name>
<feature type="chain" id="PRO_5002109980" description="CopC domain-containing protein" evidence="5">
    <location>
        <begin position="30"/>
        <end position="190"/>
    </location>
</feature>
<evidence type="ECO:0000256" key="2">
    <source>
        <dbReference type="ARBA" id="ARBA00023008"/>
    </source>
</evidence>
<evidence type="ECO:0000256" key="1">
    <source>
        <dbReference type="ARBA" id="ARBA00022729"/>
    </source>
</evidence>
<dbReference type="GO" id="GO:0042597">
    <property type="term" value="C:periplasmic space"/>
    <property type="evidence" value="ECO:0007669"/>
    <property type="project" value="InterPro"/>
</dbReference>
<dbReference type="STRING" id="1224162.B840_07040"/>